<dbReference type="EMBL" id="CP018099">
    <property type="protein sequence ID" value="APF19823.1"/>
    <property type="molecule type" value="Genomic_DNA"/>
</dbReference>
<organism evidence="1 2">
    <name type="scientific">Caldithrix abyssi DSM 13497</name>
    <dbReference type="NCBI Taxonomy" id="880073"/>
    <lineage>
        <taxon>Bacteria</taxon>
        <taxon>Pseudomonadati</taxon>
        <taxon>Calditrichota</taxon>
        <taxon>Calditrichia</taxon>
        <taxon>Calditrichales</taxon>
        <taxon>Calditrichaceae</taxon>
        <taxon>Caldithrix</taxon>
    </lineage>
</organism>
<reference evidence="1 2" key="1">
    <citation type="submission" date="2016-11" db="EMBL/GenBank/DDBJ databases">
        <title>Genomic analysis of Caldithrix abyssi and proposal of a novel bacterial phylum Caldithrichaeota.</title>
        <authorList>
            <person name="Kublanov I."/>
            <person name="Sigalova O."/>
            <person name="Gavrilov S."/>
            <person name="Lebedinsky A."/>
            <person name="Ivanova N."/>
            <person name="Daum C."/>
            <person name="Reddy T."/>
            <person name="Klenk H.P."/>
            <person name="Goker M."/>
            <person name="Reva O."/>
            <person name="Miroshnichenko M."/>
            <person name="Kyprides N."/>
            <person name="Woyke T."/>
            <person name="Gelfand M."/>
        </authorList>
    </citation>
    <scope>NUCLEOTIDE SEQUENCE [LARGE SCALE GENOMIC DNA]</scope>
    <source>
        <strain evidence="1 2">LF13</strain>
    </source>
</reference>
<gene>
    <name evidence="1" type="ORF">Cabys_3075</name>
</gene>
<evidence type="ECO:0000313" key="2">
    <source>
        <dbReference type="Proteomes" id="UP000183868"/>
    </source>
</evidence>
<protein>
    <submittedName>
        <fullName evidence="1">Uncharacterized protein</fullName>
    </submittedName>
</protein>
<proteinExistence type="predicted"/>
<evidence type="ECO:0000313" key="1">
    <source>
        <dbReference type="EMBL" id="APF19823.1"/>
    </source>
</evidence>
<accession>A0A1J1CAW5</accession>
<dbReference type="KEGG" id="caby:Cabys_3075"/>
<dbReference type="Proteomes" id="UP000183868">
    <property type="component" value="Chromosome"/>
</dbReference>
<sequence length="39" mass="4782">MPKNWTIQPINHPLNRLIMAFFDEAAFRLIFFFHQYSLI</sequence>
<name>A0A1J1CAW5_CALAY</name>
<dbReference type="AlphaFoldDB" id="A0A1J1CAW5"/>